<organism evidence="2 3">
    <name type="scientific">Otus sunia</name>
    <name type="common">Oriental scops-owl</name>
    <dbReference type="NCBI Taxonomy" id="257818"/>
    <lineage>
        <taxon>Eukaryota</taxon>
        <taxon>Metazoa</taxon>
        <taxon>Chordata</taxon>
        <taxon>Craniata</taxon>
        <taxon>Vertebrata</taxon>
        <taxon>Euteleostomi</taxon>
        <taxon>Archelosauria</taxon>
        <taxon>Archosauria</taxon>
        <taxon>Dinosauria</taxon>
        <taxon>Saurischia</taxon>
        <taxon>Theropoda</taxon>
        <taxon>Coelurosauria</taxon>
        <taxon>Aves</taxon>
        <taxon>Neognathae</taxon>
        <taxon>Neoaves</taxon>
        <taxon>Telluraves</taxon>
        <taxon>Strigiformes</taxon>
        <taxon>Strigidae</taxon>
        <taxon>Otus</taxon>
    </lineage>
</organism>
<proteinExistence type="predicted"/>
<reference evidence="2" key="1">
    <citation type="submission" date="2025-08" db="UniProtKB">
        <authorList>
            <consortium name="Ensembl"/>
        </authorList>
    </citation>
    <scope>IDENTIFICATION</scope>
</reference>
<dbReference type="Ensembl" id="ENSOSUT00000002532.1">
    <property type="protein sequence ID" value="ENSOSUP00000002481.1"/>
    <property type="gene ID" value="ENSOSUG00000001753.1"/>
</dbReference>
<keyword evidence="3" id="KW-1185">Reference proteome</keyword>
<evidence type="ECO:0000313" key="2">
    <source>
        <dbReference type="Ensembl" id="ENSOSUP00000002481.1"/>
    </source>
</evidence>
<protein>
    <submittedName>
        <fullName evidence="2">Uncharacterized protein</fullName>
    </submittedName>
</protein>
<reference evidence="2" key="2">
    <citation type="submission" date="2025-09" db="UniProtKB">
        <authorList>
            <consortium name="Ensembl"/>
        </authorList>
    </citation>
    <scope>IDENTIFICATION</scope>
</reference>
<evidence type="ECO:0000256" key="1">
    <source>
        <dbReference type="SAM" id="MobiDB-lite"/>
    </source>
</evidence>
<sequence>QIPPLLIDVLYVLLGLKKVTVLLRVNIQYFNYTGFMGLSLCSIHPLSDDIKKQRSTPLLSGSSHLFSPQNCTSRQRQDQHSQTLLAARSAPEATDRQPKCNGLHLTSAE</sequence>
<name>A0A8C8E5F6_9STRI</name>
<feature type="region of interest" description="Disordered" evidence="1">
    <location>
        <begin position="54"/>
        <end position="109"/>
    </location>
</feature>
<accession>A0A8C8E5F6</accession>
<dbReference type="AlphaFoldDB" id="A0A8C8E5F6"/>
<evidence type="ECO:0000313" key="3">
    <source>
        <dbReference type="Proteomes" id="UP000694552"/>
    </source>
</evidence>
<feature type="compositionally biased region" description="Polar residues" evidence="1">
    <location>
        <begin position="55"/>
        <end position="84"/>
    </location>
</feature>
<dbReference type="Proteomes" id="UP000694552">
    <property type="component" value="Unplaced"/>
</dbReference>